<dbReference type="GeneID" id="28838685"/>
<dbReference type="Pfam" id="PF23867">
    <property type="entry name" value="Mmc1_N"/>
    <property type="match status" value="1"/>
</dbReference>
<reference evidence="3" key="2">
    <citation type="journal article" date="2018" name="Nat. Commun.">
        <title>Extreme sensitivity to ultraviolet light in the fungal pathogen causing white-nose syndrome of bats.</title>
        <authorList>
            <person name="Palmer J.M."/>
            <person name="Drees K.P."/>
            <person name="Foster J.T."/>
            <person name="Lindner D.L."/>
        </authorList>
    </citation>
    <scope>NUCLEOTIDE SEQUENCE [LARGE SCALE GENOMIC DNA]</scope>
    <source>
        <strain evidence="3">UAMH 10579</strain>
    </source>
</reference>
<dbReference type="Pfam" id="PF23868">
    <property type="entry name" value="Mmc1_C"/>
    <property type="match status" value="1"/>
</dbReference>
<proteinExistence type="predicted"/>
<dbReference type="RefSeq" id="XP_018130353.1">
    <property type="nucleotide sequence ID" value="XM_018274764.1"/>
</dbReference>
<dbReference type="InterPro" id="IPR056196">
    <property type="entry name" value="Mmc1_C"/>
</dbReference>
<accession>A0A1B8GLA2</accession>
<dbReference type="OrthoDB" id="5319015at2759"/>
<evidence type="ECO:0000313" key="3">
    <source>
        <dbReference type="Proteomes" id="UP000091956"/>
    </source>
</evidence>
<dbReference type="EMBL" id="KV460227">
    <property type="protein sequence ID" value="OBT96620.1"/>
    <property type="molecule type" value="Genomic_DNA"/>
</dbReference>
<feature type="domain" description="Mmc1 C-terminal" evidence="1">
    <location>
        <begin position="401"/>
        <end position="632"/>
    </location>
</feature>
<reference evidence="2 3" key="1">
    <citation type="submission" date="2016-03" db="EMBL/GenBank/DDBJ databases">
        <title>Comparative genomics of Pseudogymnoascus destructans, the fungus causing white-nose syndrome of bats.</title>
        <authorList>
            <person name="Palmer J.M."/>
            <person name="Drees K.P."/>
            <person name="Foster J.T."/>
            <person name="Lindner D.L."/>
        </authorList>
    </citation>
    <scope>NUCLEOTIDE SEQUENCE [LARGE SCALE GENOMIC DNA]</scope>
    <source>
        <strain evidence="2 3">UAMH 10579</strain>
    </source>
</reference>
<gene>
    <name evidence="2" type="ORF">VE01_05299</name>
</gene>
<name>A0A1B8GLA2_9PEZI</name>
<sequence>MPPRLPRLAPGRLRLARTDNLLPKTSKCLLCQFNAAPSAGGGGRQVPRRREQTGIAAMPRARRGLSTATATAVVEEEDIETKPLTPKQAIAELEKALSDLEKHAVGYVNLPRLRLAQRGVEQQGGQEVIRVAVIALAGQGKSTAKSRELIRLLLADPLKAEEEWERSLMGTGDPVLLRISHRSGGVVEGGFKNRLVKEVQISSAMLNDHYLEILVIDGDVLTESEEGTAGLTENVLVPNIQIPASFGAHYSPITAPVHKALVVGDGILGAASLLRLPTMEGDLIQTAVDLPSSIHDTDATTSQFHSVDVSLGTSALTAFREDVGNALAYEHQWTASGLPTLRDWVISGSSSSSAAPLKPPVHSLIRSLLSSTEEKIHYREASALSAALSAKVSSATTQSLQRDLDEWAEAAHTELRDQLDLAFSGRRWRALAWWKLFWRVDDVSAITSDILASRFLTGAEQEVIYIAGKIDAAGVLGEAKTPLPSGKNWAYKDAPLIRDPEEEVPLGVAPTTEPRVRDVIPVIETPLDGPIATPAIKAHPWPLHIPLTRSYIATTSIPRLQALAQKLVAQTLGTTVFSSVFAGLIYVSNLSVGIYEAGAVAALGTVWALRRMQAGWEGGRGWWEREVREEGRKAVRGVEGVMGGVLRGGQGRGLGGGEGEGVREAKEAVVKARKALEVVEGGEK</sequence>
<dbReference type="Proteomes" id="UP000091956">
    <property type="component" value="Unassembled WGS sequence"/>
</dbReference>
<dbReference type="PANTHER" id="PTHR38644:SF1">
    <property type="entry name" value="EXPRESSED PROTEIN"/>
    <property type="match status" value="1"/>
</dbReference>
<dbReference type="STRING" id="342668.A0A1B8GLA2"/>
<keyword evidence="3" id="KW-1185">Reference proteome</keyword>
<organism evidence="2 3">
    <name type="scientific">Pseudogymnoascus verrucosus</name>
    <dbReference type="NCBI Taxonomy" id="342668"/>
    <lineage>
        <taxon>Eukaryota</taxon>
        <taxon>Fungi</taxon>
        <taxon>Dikarya</taxon>
        <taxon>Ascomycota</taxon>
        <taxon>Pezizomycotina</taxon>
        <taxon>Leotiomycetes</taxon>
        <taxon>Thelebolales</taxon>
        <taxon>Thelebolaceae</taxon>
        <taxon>Pseudogymnoascus</taxon>
    </lineage>
</organism>
<evidence type="ECO:0000259" key="1">
    <source>
        <dbReference type="Pfam" id="PF23868"/>
    </source>
</evidence>
<dbReference type="AlphaFoldDB" id="A0A1B8GLA2"/>
<dbReference type="PANTHER" id="PTHR38644">
    <property type="entry name" value="EXPRESSED PROTEIN"/>
    <property type="match status" value="1"/>
</dbReference>
<protein>
    <recommendedName>
        <fullName evidence="1">Mmc1 C-terminal domain-containing protein</fullName>
    </recommendedName>
</protein>
<evidence type="ECO:0000313" key="2">
    <source>
        <dbReference type="EMBL" id="OBT96620.1"/>
    </source>
</evidence>